<feature type="transmembrane region" description="Helical" evidence="1">
    <location>
        <begin position="82"/>
        <end position="110"/>
    </location>
</feature>
<name>A0A833H3L7_9LEPT</name>
<evidence type="ECO:0000313" key="2">
    <source>
        <dbReference type="EMBL" id="KAB2934011.1"/>
    </source>
</evidence>
<gene>
    <name evidence="2" type="ORF">F9K24_05965</name>
</gene>
<dbReference type="NCBIfam" id="NF047767">
    <property type="entry name" value="LBF_2804_fam"/>
    <property type="match status" value="1"/>
</dbReference>
<reference evidence="2 3" key="1">
    <citation type="submission" date="2019-10" db="EMBL/GenBank/DDBJ databases">
        <title>Extracellular Electron Transfer in a Candidatus Methanoperedens spp. Enrichment Culture.</title>
        <authorList>
            <person name="Berger S."/>
            <person name="Rangel Shaw D."/>
            <person name="Berben T."/>
            <person name="In 'T Zandt M."/>
            <person name="Frank J."/>
            <person name="Reimann J."/>
            <person name="Jetten M.S.M."/>
            <person name="Welte C.U."/>
        </authorList>
    </citation>
    <scope>NUCLEOTIDE SEQUENCE [LARGE SCALE GENOMIC DNA]</scope>
    <source>
        <strain evidence="2">SB12</strain>
    </source>
</reference>
<organism evidence="2 3">
    <name type="scientific">Leptonema illini</name>
    <dbReference type="NCBI Taxonomy" id="183"/>
    <lineage>
        <taxon>Bacteria</taxon>
        <taxon>Pseudomonadati</taxon>
        <taxon>Spirochaetota</taxon>
        <taxon>Spirochaetia</taxon>
        <taxon>Leptospirales</taxon>
        <taxon>Leptospiraceae</taxon>
        <taxon>Leptonema</taxon>
    </lineage>
</organism>
<sequence length="377" mass="42058">MYERWLDSQPGLFERWGIRYFHRLSRRFGHLDPVATTDEQMVRAVRGVTITGATIAFLIGALSAGGSVLAEILTLERPLIEHYAWIGGVTLVLTAIEFAVLFVVSIHTVFRIARITGHQRLSQATSFQEGIIPNLLARAALEIPDPVQRILGIDPLAKVSKKKMMAVGLIYKLKVVMSNVLAKLILKRILAKSGVRMLAYWVSVPITGLWNAIVTFRVAREARLRLFGNLLAEHIVRHQLTDEQMAALSPAARIGCLRAVGNAVVLTQNYHPNMLMLLVRIADSLQINDGEGFDDWDAFLHCLDSVSEGERCFLLDLLAVATAFDGKLSGLEKRMLPLAFKEHTSPYMERIKKLIEFMHAGRLHAAIELCDLNFEAG</sequence>
<feature type="transmembrane region" description="Helical" evidence="1">
    <location>
        <begin position="48"/>
        <end position="70"/>
    </location>
</feature>
<keyword evidence="1" id="KW-0812">Transmembrane</keyword>
<dbReference type="EMBL" id="WBUI01000004">
    <property type="protein sequence ID" value="KAB2934011.1"/>
    <property type="molecule type" value="Genomic_DNA"/>
</dbReference>
<protein>
    <submittedName>
        <fullName evidence="2">Uncharacterized protein</fullName>
    </submittedName>
</protein>
<feature type="transmembrane region" description="Helical" evidence="1">
    <location>
        <begin position="198"/>
        <end position="219"/>
    </location>
</feature>
<proteinExistence type="predicted"/>
<keyword evidence="1" id="KW-1133">Transmembrane helix</keyword>
<evidence type="ECO:0000313" key="3">
    <source>
        <dbReference type="Proteomes" id="UP000460298"/>
    </source>
</evidence>
<evidence type="ECO:0000256" key="1">
    <source>
        <dbReference type="SAM" id="Phobius"/>
    </source>
</evidence>
<dbReference type="Proteomes" id="UP000460298">
    <property type="component" value="Unassembled WGS sequence"/>
</dbReference>
<comment type="caution">
    <text evidence="2">The sequence shown here is derived from an EMBL/GenBank/DDBJ whole genome shotgun (WGS) entry which is preliminary data.</text>
</comment>
<keyword evidence="1" id="KW-0472">Membrane</keyword>
<dbReference type="AlphaFoldDB" id="A0A833H3L7"/>
<accession>A0A833H3L7</accession>